<evidence type="ECO:0008006" key="3">
    <source>
        <dbReference type="Google" id="ProtNLM"/>
    </source>
</evidence>
<keyword evidence="2" id="KW-1185">Reference proteome</keyword>
<organism evidence="1 2">
    <name type="scientific">Bondarzewia mesenterica</name>
    <dbReference type="NCBI Taxonomy" id="1095465"/>
    <lineage>
        <taxon>Eukaryota</taxon>
        <taxon>Fungi</taxon>
        <taxon>Dikarya</taxon>
        <taxon>Basidiomycota</taxon>
        <taxon>Agaricomycotina</taxon>
        <taxon>Agaricomycetes</taxon>
        <taxon>Russulales</taxon>
        <taxon>Bondarzewiaceae</taxon>
        <taxon>Bondarzewia</taxon>
    </lineage>
</organism>
<evidence type="ECO:0000313" key="2">
    <source>
        <dbReference type="Proteomes" id="UP000310158"/>
    </source>
</evidence>
<dbReference type="Proteomes" id="UP000310158">
    <property type="component" value="Unassembled WGS sequence"/>
</dbReference>
<dbReference type="OrthoDB" id="3037028at2759"/>
<dbReference type="InterPro" id="IPR043502">
    <property type="entry name" value="DNA/RNA_pol_sf"/>
</dbReference>
<accession>A0A4S4LF42</accession>
<comment type="caution">
    <text evidence="1">The sequence shown here is derived from an EMBL/GenBank/DDBJ whole genome shotgun (WGS) entry which is preliminary data.</text>
</comment>
<reference evidence="1 2" key="1">
    <citation type="submission" date="2019-02" db="EMBL/GenBank/DDBJ databases">
        <title>Genome sequencing of the rare red list fungi Bondarzewia mesenterica.</title>
        <authorList>
            <person name="Buettner E."/>
            <person name="Kellner H."/>
        </authorList>
    </citation>
    <scope>NUCLEOTIDE SEQUENCE [LARGE SCALE GENOMIC DNA]</scope>
    <source>
        <strain evidence="1 2">DSM 108281</strain>
    </source>
</reference>
<dbReference type="EMBL" id="SGPL01000574">
    <property type="protein sequence ID" value="THH10409.1"/>
    <property type="molecule type" value="Genomic_DNA"/>
</dbReference>
<sequence>MHKEEPFHFGPDQIAAQENLKAALLASPILRLIDYSSKAPVILAVNTSHIAVSFYLCQCNPDNFKICYYTHFGSITLNDCEA</sequence>
<gene>
    <name evidence="1" type="ORF">EW146_g8383</name>
</gene>
<name>A0A4S4LF42_9AGAM</name>
<proteinExistence type="predicted"/>
<protein>
    <recommendedName>
        <fullName evidence="3">Reverse transcriptase/retrotransposon-derived protein RNase H-like domain-containing protein</fullName>
    </recommendedName>
</protein>
<dbReference type="SUPFAM" id="SSF56672">
    <property type="entry name" value="DNA/RNA polymerases"/>
    <property type="match status" value="1"/>
</dbReference>
<dbReference type="AlphaFoldDB" id="A0A4S4LF42"/>
<evidence type="ECO:0000313" key="1">
    <source>
        <dbReference type="EMBL" id="THH10409.1"/>
    </source>
</evidence>